<keyword evidence="1" id="KW-0472">Membrane</keyword>
<feature type="transmembrane region" description="Helical" evidence="1">
    <location>
        <begin position="428"/>
        <end position="448"/>
    </location>
</feature>
<dbReference type="AlphaFoldDB" id="A0A2X0QUZ7"/>
<feature type="transmembrane region" description="Helical" evidence="1">
    <location>
        <begin position="520"/>
        <end position="537"/>
    </location>
</feature>
<feature type="transmembrane region" description="Helical" evidence="1">
    <location>
        <begin position="951"/>
        <end position="973"/>
    </location>
</feature>
<dbReference type="Gene3D" id="3.30.70.1430">
    <property type="entry name" value="Multidrug efflux transporter AcrB pore domain"/>
    <property type="match status" value="2"/>
</dbReference>
<feature type="transmembrane region" description="Helical" evidence="1">
    <location>
        <begin position="333"/>
        <end position="349"/>
    </location>
</feature>
<dbReference type="EMBL" id="LS423452">
    <property type="protein sequence ID" value="SPS06013.1"/>
    <property type="molecule type" value="Genomic_DNA"/>
</dbReference>
<keyword evidence="1" id="KW-0812">Transmembrane</keyword>
<gene>
    <name evidence="2" type="ORF">NITFAB_1603</name>
</gene>
<keyword evidence="1" id="KW-1133">Transmembrane helix</keyword>
<dbReference type="Gene3D" id="3.30.70.1440">
    <property type="entry name" value="Multidrug efflux transporter AcrB pore domain"/>
    <property type="match status" value="1"/>
</dbReference>
<dbReference type="Pfam" id="PF00873">
    <property type="entry name" value="ACR_tran"/>
    <property type="match status" value="1"/>
</dbReference>
<dbReference type="SUPFAM" id="SSF82693">
    <property type="entry name" value="Multidrug efflux transporter AcrB pore domain, PN1, PN2, PC1 and PC2 subdomains"/>
    <property type="match status" value="3"/>
</dbReference>
<organism evidence="2">
    <name type="scientific">Candidatus Nitrotoga fabula</name>
    <dbReference type="NCBI Taxonomy" id="2182327"/>
    <lineage>
        <taxon>Bacteria</taxon>
        <taxon>Pseudomonadati</taxon>
        <taxon>Pseudomonadota</taxon>
        <taxon>Betaproteobacteria</taxon>
        <taxon>Nitrosomonadales</taxon>
        <taxon>Gallionellaceae</taxon>
        <taxon>Candidatus Nitrotoga</taxon>
    </lineage>
</organism>
<dbReference type="SUPFAM" id="SSF82714">
    <property type="entry name" value="Multidrug efflux transporter AcrB TolC docking domain, DN and DC subdomains"/>
    <property type="match status" value="2"/>
</dbReference>
<dbReference type="Gene3D" id="1.20.1640.10">
    <property type="entry name" value="Multidrug efflux transporter AcrB transmembrane domain"/>
    <property type="match status" value="2"/>
</dbReference>
<feature type="transmembrane region" description="Helical" evidence="1">
    <location>
        <begin position="851"/>
        <end position="870"/>
    </location>
</feature>
<dbReference type="InterPro" id="IPR001036">
    <property type="entry name" value="Acrflvin-R"/>
</dbReference>
<dbReference type="SUPFAM" id="SSF82866">
    <property type="entry name" value="Multidrug efflux transporter AcrB transmembrane domain"/>
    <property type="match status" value="2"/>
</dbReference>
<dbReference type="PANTHER" id="PTHR32063">
    <property type="match status" value="1"/>
</dbReference>
<dbReference type="GO" id="GO:0042910">
    <property type="term" value="F:xenobiotic transmembrane transporter activity"/>
    <property type="evidence" value="ECO:0007669"/>
    <property type="project" value="TreeGrafter"/>
</dbReference>
<proteinExistence type="predicted"/>
<dbReference type="PANTHER" id="PTHR32063:SF24">
    <property type="entry name" value="CATION EFFLUX SYSTEM (ACRB_ACRD_ACRF FAMILY)"/>
    <property type="match status" value="1"/>
</dbReference>
<dbReference type="InterPro" id="IPR027463">
    <property type="entry name" value="AcrB_DN_DC_subdom"/>
</dbReference>
<dbReference type="Gene3D" id="3.30.2090.10">
    <property type="entry name" value="Multidrug efflux transporter AcrB TolC docking domain, DN and DC subdomains"/>
    <property type="match status" value="2"/>
</dbReference>
<evidence type="ECO:0000256" key="1">
    <source>
        <dbReference type="SAM" id="Phobius"/>
    </source>
</evidence>
<name>A0A2X0QUZ7_9PROT</name>
<feature type="transmembrane region" description="Helical" evidence="1">
    <location>
        <begin position="877"/>
        <end position="897"/>
    </location>
</feature>
<dbReference type="GO" id="GO:0005886">
    <property type="term" value="C:plasma membrane"/>
    <property type="evidence" value="ECO:0007669"/>
    <property type="project" value="TreeGrafter"/>
</dbReference>
<dbReference type="Gene3D" id="3.30.70.1320">
    <property type="entry name" value="Multidrug efflux transporter AcrB pore domain like"/>
    <property type="match status" value="1"/>
</dbReference>
<feature type="transmembrane region" description="Helical" evidence="1">
    <location>
        <begin position="979"/>
        <end position="1005"/>
    </location>
</feature>
<feature type="transmembrane region" description="Helical" evidence="1">
    <location>
        <begin position="356"/>
        <end position="376"/>
    </location>
</feature>
<feature type="transmembrane region" description="Helical" evidence="1">
    <location>
        <begin position="460"/>
        <end position="483"/>
    </location>
</feature>
<feature type="transmembrane region" description="Helical" evidence="1">
    <location>
        <begin position="382"/>
        <end position="407"/>
    </location>
</feature>
<protein>
    <submittedName>
        <fullName evidence="2">Putative RND efflux pump, Similar to multidrug efflux transporter AcrB</fullName>
    </submittedName>
</protein>
<feature type="transmembrane region" description="Helical" evidence="1">
    <location>
        <begin position="903"/>
        <end position="925"/>
    </location>
</feature>
<sequence length="1027" mass="112129">MTQWAYLHRRSILFALSMIAIAGFFEIYSTPVSLFPQVTFPRVVINLNAGDMPAERMAVQVTWPVEEAVRAVPGVLTVRSATSRGSADIAINFNWGVDMVSSMLQVASAINQIRSTLPATLSFGVRRMDPTVFPILGYSLSSAGHSLVELRDMALYQIRPILSAIPGVAKVDVLGGAIAEYQVLVDPARINALGLSLNDIATALSAANVIQAIGRLEQNYKLYLLLANTQLQGSEQISRTILRSGQNGLVFLEDVAQIVKTTAPQWQRITAEGRDAVLFQINQQPGSSTVEIARNAQSQLELIKQKLPADIKIAKWYDQSDLIVASALSVKEALLIGLGLAIVTLLVFLRNIKVTLIAAITVPMALSATVLIIHLLGIGFNIMTLGGMAAAVALIIDDAIVMIEHIIRRMHEASGTYLERIHLAANEFTKPLAGSSASTIIIFAPLAFLSGVSGSFFKALSITIASALFISFVVAWLAVPLLASHTLTQKDTEQEEIGPVTRWFHQRYQSLLQVMLPRPWFILATLIPLLTAGFFGWQQTGSGFMPSMDEGGFVLDYRSAPGTSVSETDRLLRQVEKILRHTPEVDTYSRRTGNSLGGSIKEANQGDFFVRLKPLPRRSQDEVMDSVREQISIQVPGLSIELAKLMEDLIGDLTAVPQPIEVKLYSNDGKLLEQLANKVALALNKIPGVVDLNNGVIPAGDALSIRVLRDKAALEGLSPADVQQTLNNYLTGTITTQLQEGPKMVNLRVWIPANERSTMRALDHLRIRSPDGHWVPLKRIAEITTESGQAQIARDNLKRMVAVTARISGRDMGSTIADVIKTLDQPGMLPKDVYYVLGGLYEQQRVAFHDLIIVFIAAVALVFILLLYLYEHFHVALAMMLTTLSAVAAVFIGLWLTNTELNITAMMGMTMVIGIVTEVSIFYYSEYQSLPDSEMGVQRMITAGNNRMRPIAMTTVAAILALMPLALGIGAGSEMLQPLAIAIVSGLIVQIPLVLIVLPGFLVLFNQYARRRAARPLVPPEPHSLRP</sequence>
<reference evidence="2" key="1">
    <citation type="submission" date="2018-05" db="EMBL/GenBank/DDBJ databases">
        <authorList>
            <person name="Lanie J.A."/>
            <person name="Ng W.-L."/>
            <person name="Kazmierczak K.M."/>
            <person name="Andrzejewski T.M."/>
            <person name="Davidsen T.M."/>
            <person name="Wayne K.J."/>
            <person name="Tettelin H."/>
            <person name="Glass J.I."/>
            <person name="Rusch D."/>
            <person name="Podicherti R."/>
            <person name="Tsui H.-C.T."/>
            <person name="Winkler M.E."/>
        </authorList>
    </citation>
    <scope>NUCLEOTIDE SEQUENCE</scope>
    <source>
        <strain evidence="2">KNB</strain>
    </source>
</reference>
<dbReference type="PRINTS" id="PR00702">
    <property type="entry name" value="ACRIFLAVINRP"/>
</dbReference>
<feature type="transmembrane region" description="Helical" evidence="1">
    <location>
        <begin position="12"/>
        <end position="29"/>
    </location>
</feature>
<evidence type="ECO:0000313" key="2">
    <source>
        <dbReference type="EMBL" id="SPS06013.1"/>
    </source>
</evidence>
<accession>A0A2X0QUZ7</accession>